<feature type="compositionally biased region" description="Low complexity" evidence="1">
    <location>
        <begin position="53"/>
        <end position="67"/>
    </location>
</feature>
<dbReference type="AlphaFoldDB" id="A0A7R8ZHK7"/>
<evidence type="ECO:0000313" key="2">
    <source>
        <dbReference type="EMBL" id="CAD7224610.1"/>
    </source>
</evidence>
<sequence>MMIGLTGLRSLAKLSLRPFLCAPPSANPALDHGRPPNSKSGLATVPPAVLPESGGTAAGPVAVPSAGPDRKKLLGNHQSSWSPCDPPALTRGVKRHKWRQKQVPYNLIDGSQDSDPDVLARFVRLDWGAWVHPYPGRFRKLYRKTGKIKSELRRFLIAGEELTHMLDSMVNEKWRKPRYYVDDPYERYHKRENFEITRRRPAFED</sequence>
<dbReference type="OrthoDB" id="5847109at2759"/>
<evidence type="ECO:0008006" key="3">
    <source>
        <dbReference type="Google" id="ProtNLM"/>
    </source>
</evidence>
<proteinExistence type="predicted"/>
<dbReference type="InterPro" id="IPR019338">
    <property type="entry name" value="Ribosomal_bL35m"/>
</dbReference>
<reference evidence="2" key="1">
    <citation type="submission" date="2020-11" db="EMBL/GenBank/DDBJ databases">
        <authorList>
            <person name="Tran Van P."/>
        </authorList>
    </citation>
    <scope>NUCLEOTIDE SEQUENCE</scope>
</reference>
<protein>
    <recommendedName>
        <fullName evidence="3">39S ribosomal protein L51, mitochondrial</fullName>
    </recommendedName>
</protein>
<feature type="region of interest" description="Disordered" evidence="1">
    <location>
        <begin position="27"/>
        <end position="86"/>
    </location>
</feature>
<dbReference type="GO" id="GO:0005840">
    <property type="term" value="C:ribosome"/>
    <property type="evidence" value="ECO:0007669"/>
    <property type="project" value="UniProtKB-KW"/>
</dbReference>
<accession>A0A7R8ZHK7</accession>
<dbReference type="GO" id="GO:0005739">
    <property type="term" value="C:mitochondrion"/>
    <property type="evidence" value="ECO:0007669"/>
    <property type="project" value="UniProtKB-SubCell"/>
</dbReference>
<gene>
    <name evidence="2" type="ORF">CTOB1V02_LOCUS2567</name>
</gene>
<dbReference type="PANTHER" id="PTHR15909:SF0">
    <property type="entry name" value="LARGE RIBOSOMAL SUBUNIT PROTEIN BL35M"/>
    <property type="match status" value="1"/>
</dbReference>
<dbReference type="PANTHER" id="PTHR15909">
    <property type="entry name" value="39S RIBOSOMAL PROTEIN L35, MITOCHONDRIAL"/>
    <property type="match status" value="1"/>
</dbReference>
<dbReference type="EMBL" id="OB660407">
    <property type="protein sequence ID" value="CAD7224610.1"/>
    <property type="molecule type" value="Genomic_DNA"/>
</dbReference>
<organism evidence="2">
    <name type="scientific">Cyprideis torosa</name>
    <dbReference type="NCBI Taxonomy" id="163714"/>
    <lineage>
        <taxon>Eukaryota</taxon>
        <taxon>Metazoa</taxon>
        <taxon>Ecdysozoa</taxon>
        <taxon>Arthropoda</taxon>
        <taxon>Crustacea</taxon>
        <taxon>Oligostraca</taxon>
        <taxon>Ostracoda</taxon>
        <taxon>Podocopa</taxon>
        <taxon>Podocopida</taxon>
        <taxon>Cytherocopina</taxon>
        <taxon>Cytheroidea</taxon>
        <taxon>Cytherideidae</taxon>
        <taxon>Cyprideis</taxon>
    </lineage>
</organism>
<dbReference type="GO" id="GO:1990904">
    <property type="term" value="C:ribonucleoprotein complex"/>
    <property type="evidence" value="ECO:0007669"/>
    <property type="project" value="UniProtKB-KW"/>
</dbReference>
<name>A0A7R8ZHK7_9CRUS</name>
<evidence type="ECO:0000256" key="1">
    <source>
        <dbReference type="SAM" id="MobiDB-lite"/>
    </source>
</evidence>